<dbReference type="CDD" id="cd04590">
    <property type="entry name" value="CBS_pair_CorC_HlyC_assoc"/>
    <property type="match status" value="1"/>
</dbReference>
<feature type="transmembrane region" description="Helical" evidence="8">
    <location>
        <begin position="148"/>
        <end position="170"/>
    </location>
</feature>
<dbReference type="InterPro" id="IPR046342">
    <property type="entry name" value="CBS_dom_sf"/>
</dbReference>
<evidence type="ECO:0000256" key="3">
    <source>
        <dbReference type="ARBA" id="ARBA00022737"/>
    </source>
</evidence>
<feature type="domain" description="CBS" evidence="9">
    <location>
        <begin position="267"/>
        <end position="329"/>
    </location>
</feature>
<name>A0A316UY95_9BASI</name>
<keyword evidence="4 7" id="KW-1133">Transmembrane helix</keyword>
<dbReference type="Proteomes" id="UP000245884">
    <property type="component" value="Unassembled WGS sequence"/>
</dbReference>
<dbReference type="PANTHER" id="PTHR12064:SF97">
    <property type="entry name" value="METAL TRANSPORTER CNNM-5"/>
    <property type="match status" value="1"/>
</dbReference>
<dbReference type="InterPro" id="IPR044751">
    <property type="entry name" value="Ion_transp-like_CBS"/>
</dbReference>
<evidence type="ECO:0000256" key="8">
    <source>
        <dbReference type="SAM" id="Phobius"/>
    </source>
</evidence>
<evidence type="ECO:0000256" key="7">
    <source>
        <dbReference type="PROSITE-ProRule" id="PRU01193"/>
    </source>
</evidence>
<dbReference type="PROSITE" id="PS51846">
    <property type="entry name" value="CNNM"/>
    <property type="match status" value="1"/>
</dbReference>
<dbReference type="SUPFAM" id="SSF54631">
    <property type="entry name" value="CBS-domain pair"/>
    <property type="match status" value="1"/>
</dbReference>
<dbReference type="GeneID" id="37025870"/>
<dbReference type="Pfam" id="PF01595">
    <property type="entry name" value="CNNM"/>
    <property type="match status" value="1"/>
</dbReference>
<comment type="subcellular location">
    <subcellularLocation>
        <location evidence="1">Membrane</location>
        <topology evidence="1">Multi-pass membrane protein</topology>
    </subcellularLocation>
</comment>
<keyword evidence="6" id="KW-0129">CBS domain</keyword>
<evidence type="ECO:0000256" key="5">
    <source>
        <dbReference type="ARBA" id="ARBA00023136"/>
    </source>
</evidence>
<dbReference type="InterPro" id="IPR002550">
    <property type="entry name" value="CNNM"/>
</dbReference>
<dbReference type="AlphaFoldDB" id="A0A316UY95"/>
<evidence type="ECO:0000256" key="6">
    <source>
        <dbReference type="PROSITE-ProRule" id="PRU00703"/>
    </source>
</evidence>
<gene>
    <name evidence="11" type="ORF">BDZ90DRAFT_209515</name>
</gene>
<dbReference type="RefSeq" id="XP_025363485.1">
    <property type="nucleotide sequence ID" value="XM_025504047.1"/>
</dbReference>
<dbReference type="STRING" id="1569628.A0A316UY95"/>
<evidence type="ECO:0000259" key="10">
    <source>
        <dbReference type="PROSITE" id="PS51846"/>
    </source>
</evidence>
<feature type="non-terminal residue" evidence="11">
    <location>
        <position position="449"/>
    </location>
</feature>
<evidence type="ECO:0000313" key="12">
    <source>
        <dbReference type="Proteomes" id="UP000245884"/>
    </source>
</evidence>
<dbReference type="EMBL" id="KZ819664">
    <property type="protein sequence ID" value="PWN28873.1"/>
    <property type="molecule type" value="Genomic_DNA"/>
</dbReference>
<dbReference type="InterPro" id="IPR045095">
    <property type="entry name" value="ACDP"/>
</dbReference>
<reference evidence="11 12" key="1">
    <citation type="journal article" date="2018" name="Mol. Biol. Evol.">
        <title>Broad Genomic Sampling Reveals a Smut Pathogenic Ancestry of the Fungal Clade Ustilaginomycotina.</title>
        <authorList>
            <person name="Kijpornyongpan T."/>
            <person name="Mondo S.J."/>
            <person name="Barry K."/>
            <person name="Sandor L."/>
            <person name="Lee J."/>
            <person name="Lipzen A."/>
            <person name="Pangilinan J."/>
            <person name="LaButti K."/>
            <person name="Hainaut M."/>
            <person name="Henrissat B."/>
            <person name="Grigoriev I.V."/>
            <person name="Spatafora J.W."/>
            <person name="Aime M.C."/>
        </authorList>
    </citation>
    <scope>NUCLEOTIDE SEQUENCE [LARGE SCALE GENOMIC DNA]</scope>
    <source>
        <strain evidence="11 12">MCA 5214</strain>
    </source>
</reference>
<accession>A0A316UY95</accession>
<dbReference type="GO" id="GO:0016020">
    <property type="term" value="C:membrane"/>
    <property type="evidence" value="ECO:0007669"/>
    <property type="project" value="UniProtKB-SubCell"/>
</dbReference>
<feature type="domain" description="CNNM transmembrane" evidence="10">
    <location>
        <begin position="66"/>
        <end position="248"/>
    </location>
</feature>
<feature type="domain" description="CBS" evidence="9">
    <location>
        <begin position="333"/>
        <end position="394"/>
    </location>
</feature>
<evidence type="ECO:0000256" key="4">
    <source>
        <dbReference type="ARBA" id="ARBA00022989"/>
    </source>
</evidence>
<dbReference type="OrthoDB" id="5353557at2759"/>
<evidence type="ECO:0000256" key="2">
    <source>
        <dbReference type="ARBA" id="ARBA00022692"/>
    </source>
</evidence>
<dbReference type="InterPro" id="IPR000644">
    <property type="entry name" value="CBS_dom"/>
</dbReference>
<dbReference type="FunFam" id="3.10.580.10:FF:000006">
    <property type="entry name" value="DUF21 and CBS domain protein"/>
    <property type="match status" value="1"/>
</dbReference>
<keyword evidence="5 7" id="KW-0472">Membrane</keyword>
<keyword evidence="3" id="KW-0677">Repeat</keyword>
<dbReference type="PROSITE" id="PS51371">
    <property type="entry name" value="CBS"/>
    <property type="match status" value="2"/>
</dbReference>
<proteinExistence type="predicted"/>
<dbReference type="GO" id="GO:0005737">
    <property type="term" value="C:cytoplasm"/>
    <property type="evidence" value="ECO:0007669"/>
    <property type="project" value="TreeGrafter"/>
</dbReference>
<evidence type="ECO:0000259" key="9">
    <source>
        <dbReference type="PROSITE" id="PS51371"/>
    </source>
</evidence>
<dbReference type="Gene3D" id="3.10.580.10">
    <property type="entry name" value="CBS-domain"/>
    <property type="match status" value="1"/>
</dbReference>
<feature type="transmembrane region" description="Helical" evidence="8">
    <location>
        <begin position="182"/>
        <end position="206"/>
    </location>
</feature>
<dbReference type="GO" id="GO:0010960">
    <property type="term" value="P:magnesium ion homeostasis"/>
    <property type="evidence" value="ECO:0007669"/>
    <property type="project" value="InterPro"/>
</dbReference>
<keyword evidence="12" id="KW-1185">Reference proteome</keyword>
<keyword evidence="2 7" id="KW-0812">Transmembrane</keyword>
<dbReference type="PANTHER" id="PTHR12064">
    <property type="entry name" value="METAL TRANSPORTER CNNM"/>
    <property type="match status" value="1"/>
</dbReference>
<evidence type="ECO:0000256" key="1">
    <source>
        <dbReference type="ARBA" id="ARBA00004141"/>
    </source>
</evidence>
<feature type="transmembrane region" description="Helical" evidence="8">
    <location>
        <begin position="74"/>
        <end position="97"/>
    </location>
</feature>
<dbReference type="GO" id="GO:0030026">
    <property type="term" value="P:intracellular manganese ion homeostasis"/>
    <property type="evidence" value="ECO:0007669"/>
    <property type="project" value="TreeGrafter"/>
</dbReference>
<protein>
    <submittedName>
        <fullName evidence="11">DUF21-domain-containing protein</fullName>
    </submittedName>
</protein>
<evidence type="ECO:0000313" key="11">
    <source>
        <dbReference type="EMBL" id="PWN28873.1"/>
    </source>
</evidence>
<sequence>MASMSSLGYSSPLDSNRVRAQPFVKLAIVLSTALGHALAAPVVGRDHHQLPFSASRHHDEDEGPRSTGQLIIDLLGVAGLVALGGIFAGLTLALMGLDELHLQVLSSSGTDLERRRASKVLRLLAKGKHWVLVVLLLGNVIVNETLPVFLSDFGGGLAAVFTSTILIVIFGEIVPQSVCARYGLAIGAFCAPLVNLTMLVFAPVAWPTAKLLDWCLGEDHGTTYRKAELKTFVSLHQTLGAENLSEDEVTIIRAVLDLNDKTVKDVMTPIEDVFILSADTVLDDEGVSKLVNSGYSRVPVHEPGKKDAILGMLLVKKLIQYDPEDAMPVSWFTLTPLPEASPELTLLDCLNYFQQGRSHMLLVSSAPGESKGAMGVVTLEDVIEEMIGEEIVDEFDTIYSNTIKVPVQRRDPSQQKGAPGAWAPLIKGIIERRRKFGGPARTPLRSSYG</sequence>
<organism evidence="11 12">
    <name type="scientific">Jaminaea rosea</name>
    <dbReference type="NCBI Taxonomy" id="1569628"/>
    <lineage>
        <taxon>Eukaryota</taxon>
        <taxon>Fungi</taxon>
        <taxon>Dikarya</taxon>
        <taxon>Basidiomycota</taxon>
        <taxon>Ustilaginomycotina</taxon>
        <taxon>Exobasidiomycetes</taxon>
        <taxon>Microstromatales</taxon>
        <taxon>Microstromatales incertae sedis</taxon>
        <taxon>Jaminaea</taxon>
    </lineage>
</organism>